<sequence>MKYLDYDFFENEKDEIGLFSEYLDKFEGLLKKGTYYQRVFLKTLREVVEADIDSEEWIYEELLFAGYIELYSRAPELIPNAPLEFMRKSLPNKKYRNEFQRMTDIMQYWADAVKSNRRPFNRIASKVSDFPEIVIYPVFVALLVGFFITGLTTIQALSIGISIGIIKYILILIATGFVSTVFAKAIVLKIELKYSSFL</sequence>
<keyword evidence="1" id="KW-1133">Transmembrane helix</keyword>
<keyword evidence="1" id="KW-0812">Transmembrane</keyword>
<dbReference type="EMBL" id="FNZX01000004">
    <property type="protein sequence ID" value="SEK34029.1"/>
    <property type="molecule type" value="Genomic_DNA"/>
</dbReference>
<accession>A0A1H7G7A8</accession>
<gene>
    <name evidence="2" type="ORF">SAMN02910377_00654</name>
</gene>
<feature type="transmembrane region" description="Helical" evidence="1">
    <location>
        <begin position="165"/>
        <end position="187"/>
    </location>
</feature>
<evidence type="ECO:0000313" key="3">
    <source>
        <dbReference type="Proteomes" id="UP000182321"/>
    </source>
</evidence>
<evidence type="ECO:0000256" key="1">
    <source>
        <dbReference type="SAM" id="Phobius"/>
    </source>
</evidence>
<organism evidence="2 3">
    <name type="scientific">Pseudobutyrivibrio ruminis</name>
    <dbReference type="NCBI Taxonomy" id="46206"/>
    <lineage>
        <taxon>Bacteria</taxon>
        <taxon>Bacillati</taxon>
        <taxon>Bacillota</taxon>
        <taxon>Clostridia</taxon>
        <taxon>Lachnospirales</taxon>
        <taxon>Lachnospiraceae</taxon>
        <taxon>Pseudobutyrivibrio</taxon>
    </lineage>
</organism>
<feature type="transmembrane region" description="Helical" evidence="1">
    <location>
        <begin position="133"/>
        <end position="159"/>
    </location>
</feature>
<keyword evidence="3" id="KW-1185">Reference proteome</keyword>
<dbReference type="AlphaFoldDB" id="A0A1H7G7A8"/>
<reference evidence="3" key="1">
    <citation type="submission" date="2016-10" db="EMBL/GenBank/DDBJ databases">
        <authorList>
            <person name="Varghese N."/>
            <person name="Submissions S."/>
        </authorList>
    </citation>
    <scope>NUCLEOTIDE SEQUENCE [LARGE SCALE GENOMIC DNA]</scope>
    <source>
        <strain evidence="3">ACV-9</strain>
    </source>
</reference>
<protein>
    <submittedName>
        <fullName evidence="2">Uncharacterized protein</fullName>
    </submittedName>
</protein>
<evidence type="ECO:0000313" key="2">
    <source>
        <dbReference type="EMBL" id="SEK34029.1"/>
    </source>
</evidence>
<dbReference type="RefSeq" id="WP_074789125.1">
    <property type="nucleotide sequence ID" value="NZ_FNZX01000004.1"/>
</dbReference>
<dbReference type="Proteomes" id="UP000182321">
    <property type="component" value="Unassembled WGS sequence"/>
</dbReference>
<keyword evidence="1" id="KW-0472">Membrane</keyword>
<proteinExistence type="predicted"/>
<name>A0A1H7G7A8_9FIRM</name>